<dbReference type="EMBL" id="JAPDFW010000136">
    <property type="protein sequence ID" value="KAJ5067000.1"/>
    <property type="molecule type" value="Genomic_DNA"/>
</dbReference>
<dbReference type="Pfam" id="PF12171">
    <property type="entry name" value="zf-C2H2_jaz"/>
    <property type="match status" value="1"/>
</dbReference>
<reference evidence="10" key="1">
    <citation type="submission" date="2022-10" db="EMBL/GenBank/DDBJ databases">
        <title>Novel sulphate-reducing endosymbionts in the free-living metamonad Anaeramoeba.</title>
        <authorList>
            <person name="Jerlstrom-Hultqvist J."/>
            <person name="Cepicka I."/>
            <person name="Gallot-Lavallee L."/>
            <person name="Salas-Leiva D."/>
            <person name="Curtis B.A."/>
            <person name="Zahonova K."/>
            <person name="Pipaliya S."/>
            <person name="Dacks J."/>
            <person name="Roger A.J."/>
        </authorList>
    </citation>
    <scope>NUCLEOTIDE SEQUENCE</scope>
    <source>
        <strain evidence="10">BMAN</strain>
    </source>
</reference>
<dbReference type="InterPro" id="IPR013087">
    <property type="entry name" value="Znf_C2H2_type"/>
</dbReference>
<keyword evidence="4" id="KW-0479">Metal-binding</keyword>
<evidence type="ECO:0000256" key="3">
    <source>
        <dbReference type="ARBA" id="ARBA00022553"/>
    </source>
</evidence>
<evidence type="ECO:0000256" key="6">
    <source>
        <dbReference type="ARBA" id="ARBA00022833"/>
    </source>
</evidence>
<evidence type="ECO:0000313" key="10">
    <source>
        <dbReference type="EMBL" id="KAJ5067000.1"/>
    </source>
</evidence>
<dbReference type="PROSITE" id="PS00028">
    <property type="entry name" value="ZINC_FINGER_C2H2_1"/>
    <property type="match status" value="1"/>
</dbReference>
<keyword evidence="6" id="KW-0862">Zinc</keyword>
<dbReference type="OMA" id="QRCYHEE"/>
<dbReference type="InterPro" id="IPR036236">
    <property type="entry name" value="Znf_C2H2_sf"/>
</dbReference>
<dbReference type="AlphaFoldDB" id="A0A9Q0L705"/>
<dbReference type="PANTHER" id="PTHR12786:SF2">
    <property type="entry name" value="SPLICING FACTOR 3A SUBUNIT 3"/>
    <property type="match status" value="1"/>
</dbReference>
<dbReference type="SUPFAM" id="SSF57667">
    <property type="entry name" value="beta-beta-alpha zinc fingers"/>
    <property type="match status" value="1"/>
</dbReference>
<dbReference type="InterPro" id="IPR031774">
    <property type="entry name" value="SF3A3_dom"/>
</dbReference>
<keyword evidence="5" id="KW-0863">Zinc-finger</keyword>
<proteinExistence type="inferred from homology"/>
<organism evidence="10 11">
    <name type="scientific">Anaeramoeba ignava</name>
    <name type="common">Anaerobic marine amoeba</name>
    <dbReference type="NCBI Taxonomy" id="1746090"/>
    <lineage>
        <taxon>Eukaryota</taxon>
        <taxon>Metamonada</taxon>
        <taxon>Anaeramoebidae</taxon>
        <taxon>Anaeramoeba</taxon>
    </lineage>
</organism>
<gene>
    <name evidence="10" type="ORF">M0811_03344</name>
</gene>
<keyword evidence="7" id="KW-0539">Nucleus</keyword>
<sequence length="545" mass="65200">MTSTTILELTRSLHQEIESKIEKASQLMIHEFSSRKDTVIKEHKIKNLIEDVQNLSQKLLDIYMDRDGVREQELKQISGDTVFTSFYDRLNSIKTYYRKNPNEDFTIPSMTVLEDFIPIKNTENHLETLEALKKETEKIDEEKVEALFLGEEHFGNFIDLNIFYQKFMNLKLEKYLPKMVKSTNQNEKEKPLDYISYLGIFNEFMFIPENIKLWKSYRNYLNELMDYLINFIKRSRPLFNLKRAMEIIHNDFKQGWENGYFQPKWKKTNQNDGNNQSKKNVDDNEVNQNDQILITNENKKSEELNHNHLYCEYCKKQFAKDTVFQVHLKGKKHQKNMNRKIKQEENKMKSFEEFSRYEFIITKLTQILHEVIKKTIENTVRKQTLTYEELQREILDAEEEDNHENADENADEDIEDDEDMFYNPKGLPLGWDGKPIPYWLYKLNGLSVEYRCEICGGFTYRGRKTFEDHFQQWRHAHAMKCLGIPNTKHFHEITSIDEALALYKKIKDSLDEQRFKPDEDEEFEDSQGNVISRKTYELMKKQGIL</sequence>
<dbReference type="SMART" id="SM00355">
    <property type="entry name" value="ZnF_C2H2"/>
    <property type="match status" value="2"/>
</dbReference>
<evidence type="ECO:0000256" key="4">
    <source>
        <dbReference type="ARBA" id="ARBA00022723"/>
    </source>
</evidence>
<evidence type="ECO:0000313" key="11">
    <source>
        <dbReference type="Proteomes" id="UP001149090"/>
    </source>
</evidence>
<dbReference type="GO" id="GO:0008270">
    <property type="term" value="F:zinc ion binding"/>
    <property type="evidence" value="ECO:0007669"/>
    <property type="project" value="UniProtKB-KW"/>
</dbReference>
<accession>A0A9Q0L705</accession>
<dbReference type="InterPro" id="IPR000690">
    <property type="entry name" value="Matrin/U1-C_Znf_C2H2"/>
</dbReference>
<evidence type="ECO:0000256" key="2">
    <source>
        <dbReference type="ARBA" id="ARBA00008776"/>
    </source>
</evidence>
<evidence type="ECO:0000256" key="1">
    <source>
        <dbReference type="ARBA" id="ARBA00004123"/>
    </source>
</evidence>
<protein>
    <submittedName>
        <fullName evidence="10">Splicing factor 3a subunit 3</fullName>
    </submittedName>
</protein>
<dbReference type="Pfam" id="PF11931">
    <property type="entry name" value="SF3a60_Prp9_C"/>
    <property type="match status" value="1"/>
</dbReference>
<dbReference type="GO" id="GO:0003723">
    <property type="term" value="F:RNA binding"/>
    <property type="evidence" value="ECO:0007669"/>
    <property type="project" value="InterPro"/>
</dbReference>
<dbReference type="InterPro" id="IPR051421">
    <property type="entry name" value="RNA_Proc_DNA_Dmg_Regulator"/>
</dbReference>
<keyword evidence="11" id="KW-1185">Reference proteome</keyword>
<feature type="domain" description="Matrin-type" evidence="9">
    <location>
        <begin position="309"/>
        <end position="339"/>
    </location>
</feature>
<dbReference type="InterPro" id="IPR021966">
    <property type="entry name" value="SF3a60_bindingd"/>
</dbReference>
<feature type="region of interest" description="Disordered" evidence="8">
    <location>
        <begin position="396"/>
        <end position="415"/>
    </location>
</feature>
<dbReference type="GO" id="GO:0005681">
    <property type="term" value="C:spliceosomal complex"/>
    <property type="evidence" value="ECO:0007669"/>
    <property type="project" value="InterPro"/>
</dbReference>
<dbReference type="InterPro" id="IPR024598">
    <property type="entry name" value="SF3a60/Prp9_C"/>
</dbReference>
<dbReference type="Pfam" id="PF12108">
    <property type="entry name" value="SF3a60_bindingd"/>
    <property type="match status" value="1"/>
</dbReference>
<dbReference type="OrthoDB" id="2160351at2759"/>
<evidence type="ECO:0000259" key="9">
    <source>
        <dbReference type="PROSITE" id="PS50171"/>
    </source>
</evidence>
<evidence type="ECO:0000256" key="7">
    <source>
        <dbReference type="ARBA" id="ARBA00023242"/>
    </source>
</evidence>
<feature type="region of interest" description="Disordered" evidence="8">
    <location>
        <begin position="264"/>
        <end position="288"/>
    </location>
</feature>
<dbReference type="PROSITE" id="PS50171">
    <property type="entry name" value="ZF_MATRIN"/>
    <property type="match status" value="2"/>
</dbReference>
<keyword evidence="3" id="KW-0597">Phosphoprotein</keyword>
<dbReference type="InterPro" id="IPR022755">
    <property type="entry name" value="Znf_C2H2_jaz"/>
</dbReference>
<dbReference type="PANTHER" id="PTHR12786">
    <property type="entry name" value="SPLICING FACTOR SF3A-RELATED"/>
    <property type="match status" value="1"/>
</dbReference>
<comment type="caution">
    <text evidence="10">The sequence shown here is derived from an EMBL/GenBank/DDBJ whole genome shotgun (WGS) entry which is preliminary data.</text>
</comment>
<comment type="similarity">
    <text evidence="2">Belongs to the SF3A3 family.</text>
</comment>
<comment type="subcellular location">
    <subcellularLocation>
        <location evidence="1">Nucleus</location>
    </subcellularLocation>
</comment>
<dbReference type="Pfam" id="PF16837">
    <property type="entry name" value="SF3A3"/>
    <property type="match status" value="1"/>
</dbReference>
<feature type="domain" description="Matrin-type" evidence="9">
    <location>
        <begin position="450"/>
        <end position="481"/>
    </location>
</feature>
<name>A0A9Q0L705_ANAIG</name>
<feature type="compositionally biased region" description="Polar residues" evidence="8">
    <location>
        <begin position="268"/>
        <end position="278"/>
    </location>
</feature>
<dbReference type="Gene3D" id="3.30.160.60">
    <property type="entry name" value="Classic Zinc Finger"/>
    <property type="match status" value="1"/>
</dbReference>
<dbReference type="Proteomes" id="UP001149090">
    <property type="component" value="Unassembled WGS sequence"/>
</dbReference>
<dbReference type="GO" id="GO:0000398">
    <property type="term" value="P:mRNA splicing, via spliceosome"/>
    <property type="evidence" value="ECO:0007669"/>
    <property type="project" value="InterPro"/>
</dbReference>
<evidence type="ECO:0000256" key="8">
    <source>
        <dbReference type="SAM" id="MobiDB-lite"/>
    </source>
</evidence>
<evidence type="ECO:0000256" key="5">
    <source>
        <dbReference type="ARBA" id="ARBA00022771"/>
    </source>
</evidence>